<dbReference type="EMBL" id="NKCK01000294">
    <property type="protein sequence ID" value="RSL86655.1"/>
    <property type="molecule type" value="Genomic_DNA"/>
</dbReference>
<name>A0A428SA59_9HYPO</name>
<evidence type="ECO:0000313" key="3">
    <source>
        <dbReference type="Proteomes" id="UP000287144"/>
    </source>
</evidence>
<feature type="region of interest" description="Disordered" evidence="1">
    <location>
        <begin position="303"/>
        <end position="336"/>
    </location>
</feature>
<gene>
    <name evidence="2" type="ORF">CEP52_015769</name>
</gene>
<organism evidence="2 3">
    <name type="scientific">Fusarium oligoseptatum</name>
    <dbReference type="NCBI Taxonomy" id="2604345"/>
    <lineage>
        <taxon>Eukaryota</taxon>
        <taxon>Fungi</taxon>
        <taxon>Dikarya</taxon>
        <taxon>Ascomycota</taxon>
        <taxon>Pezizomycotina</taxon>
        <taxon>Sordariomycetes</taxon>
        <taxon>Hypocreomycetidae</taxon>
        <taxon>Hypocreales</taxon>
        <taxon>Nectriaceae</taxon>
        <taxon>Fusarium</taxon>
        <taxon>Fusarium solani species complex</taxon>
    </lineage>
</organism>
<protein>
    <submittedName>
        <fullName evidence="2">Uncharacterized protein</fullName>
    </submittedName>
</protein>
<feature type="region of interest" description="Disordered" evidence="1">
    <location>
        <begin position="218"/>
        <end position="252"/>
    </location>
</feature>
<reference evidence="2 3" key="1">
    <citation type="submission" date="2017-06" db="EMBL/GenBank/DDBJ databases">
        <title>Comparative genomic analysis of Ambrosia Fusariam Clade fungi.</title>
        <authorList>
            <person name="Stajich J.E."/>
            <person name="Carrillo J."/>
            <person name="Kijimoto T."/>
            <person name="Eskalen A."/>
            <person name="O'Donnell K."/>
            <person name="Kasson M."/>
        </authorList>
    </citation>
    <scope>NUCLEOTIDE SEQUENCE [LARGE SCALE GENOMIC DNA]</scope>
    <source>
        <strain evidence="2 3">NRRL62579</strain>
    </source>
</reference>
<sequence>MPKGYNPGRYAIVKELSPKDFILSIINQDFTYPNIDGKLKVYAEISVEADVNYGFTLIGKLRGSYSIDISDSYLYYRTSGNIDSKFIVDAAITAHFNTSDILIFSANTFRAAFTVLEPNIFNPSARSSKQTLEPKFKYSVSFTSLDSYAVNLVTNRHITFHTKAEAGNSGNSFYYGIDVGANLYTTLEAPKIFSWALPKSPFMIMPAQDVTIFPSSSKEAYTAPGSTKKRRRDANFSQGSVNNTTSELSKRATRYGPLVPRIEGLVCPGDVDVGDIPGCAACSGGDDTLQKRAETCWLDPYRSREQSCPDDGDESSSLQRRADKQVKWTQHTGNDEDLPLPSYPNCGVAPSSVIRWFGYPPEKPRECNVVLEKYTRKDINPSDYATEHIYKAKYLVRFFE</sequence>
<dbReference type="STRING" id="1325735.A0A428SA59"/>
<keyword evidence="3" id="KW-1185">Reference proteome</keyword>
<evidence type="ECO:0000313" key="2">
    <source>
        <dbReference type="EMBL" id="RSL86655.1"/>
    </source>
</evidence>
<dbReference type="Proteomes" id="UP000287144">
    <property type="component" value="Unassembled WGS sequence"/>
</dbReference>
<evidence type="ECO:0000256" key="1">
    <source>
        <dbReference type="SAM" id="MobiDB-lite"/>
    </source>
</evidence>
<comment type="caution">
    <text evidence="2">The sequence shown here is derived from an EMBL/GenBank/DDBJ whole genome shotgun (WGS) entry which is preliminary data.</text>
</comment>
<dbReference type="AlphaFoldDB" id="A0A428SA59"/>
<feature type="compositionally biased region" description="Polar residues" evidence="1">
    <location>
        <begin position="235"/>
        <end position="247"/>
    </location>
</feature>
<proteinExistence type="predicted"/>
<accession>A0A428SA59</accession>